<evidence type="ECO:0000313" key="1">
    <source>
        <dbReference type="EMBL" id="TCJ30193.1"/>
    </source>
</evidence>
<organism evidence="1 2">
    <name type="scientific">Nocardioides jejuensis</name>
    <dbReference type="NCBI Taxonomy" id="2502782"/>
    <lineage>
        <taxon>Bacteria</taxon>
        <taxon>Bacillati</taxon>
        <taxon>Actinomycetota</taxon>
        <taxon>Actinomycetes</taxon>
        <taxon>Propionibacteriales</taxon>
        <taxon>Nocardioidaceae</taxon>
        <taxon>Nocardioides</taxon>
    </lineage>
</organism>
<dbReference type="Gene3D" id="1.10.287.1060">
    <property type="entry name" value="ESAT-6-like"/>
    <property type="match status" value="1"/>
</dbReference>
<dbReference type="EMBL" id="SJZJ01000005">
    <property type="protein sequence ID" value="TCJ30193.1"/>
    <property type="molecule type" value="Genomic_DNA"/>
</dbReference>
<dbReference type="OrthoDB" id="5244663at2"/>
<gene>
    <name evidence="1" type="ORF">EPD65_04730</name>
</gene>
<evidence type="ECO:0000313" key="2">
    <source>
        <dbReference type="Proteomes" id="UP000295453"/>
    </source>
</evidence>
<accession>A0A4R1CFU4</accession>
<dbReference type="InterPro" id="IPR036689">
    <property type="entry name" value="ESAT-6-like_sf"/>
</dbReference>
<comment type="caution">
    <text evidence="1">The sequence shown here is derived from an EMBL/GenBank/DDBJ whole genome shotgun (WGS) entry which is preliminary data.</text>
</comment>
<dbReference type="SUPFAM" id="SSF140453">
    <property type="entry name" value="EsxAB dimer-like"/>
    <property type="match status" value="1"/>
</dbReference>
<name>A0A4R1CFU4_9ACTN</name>
<sequence length="90" mass="9713">MSMMGMDVEVIRGVAQQLTAQADEIQTVITAVDAQIADADTNWDGDDATAFIDQWRNAQKPGLTQAEDALRQLATKATTQADQQEQTSAS</sequence>
<proteinExistence type="predicted"/>
<keyword evidence="2" id="KW-1185">Reference proteome</keyword>
<dbReference type="Proteomes" id="UP000295453">
    <property type="component" value="Unassembled WGS sequence"/>
</dbReference>
<dbReference type="InterPro" id="IPR010310">
    <property type="entry name" value="T7SS_ESAT-6-like"/>
</dbReference>
<reference evidence="1 2" key="1">
    <citation type="submission" date="2019-03" db="EMBL/GenBank/DDBJ databases">
        <authorList>
            <person name="Kim M.K.M."/>
        </authorList>
    </citation>
    <scope>NUCLEOTIDE SEQUENCE [LARGE SCALE GENOMIC DNA]</scope>
    <source>
        <strain evidence="1 2">18JY15-6</strain>
    </source>
</reference>
<evidence type="ECO:0008006" key="3">
    <source>
        <dbReference type="Google" id="ProtNLM"/>
    </source>
</evidence>
<dbReference type="AlphaFoldDB" id="A0A4R1CFU4"/>
<protein>
    <recommendedName>
        <fullName evidence="3">WXG100 family type VII secretion target</fullName>
    </recommendedName>
</protein>
<dbReference type="Pfam" id="PF06013">
    <property type="entry name" value="WXG100"/>
    <property type="match status" value="1"/>
</dbReference>
<dbReference type="RefSeq" id="WP_131582016.1">
    <property type="nucleotide sequence ID" value="NZ_SJZJ01000005.1"/>
</dbReference>